<protein>
    <recommendedName>
        <fullName evidence="8">Mannose-1-phosphate guanylyltransferase</fullName>
    </recommendedName>
</protein>
<organism evidence="6 7">
    <name type="scientific">Tumebacillus avium</name>
    <dbReference type="NCBI Taxonomy" id="1903704"/>
    <lineage>
        <taxon>Bacteria</taxon>
        <taxon>Bacillati</taxon>
        <taxon>Bacillota</taxon>
        <taxon>Bacilli</taxon>
        <taxon>Bacillales</taxon>
        <taxon>Alicyclobacillaceae</taxon>
        <taxon>Tumebacillus</taxon>
    </lineage>
</organism>
<dbReference type="Pfam" id="PF02878">
    <property type="entry name" value="PGM_PMM_I"/>
    <property type="match status" value="1"/>
</dbReference>
<dbReference type="Proteomes" id="UP000195437">
    <property type="component" value="Chromosome"/>
</dbReference>
<proteinExistence type="inferred from homology"/>
<dbReference type="InterPro" id="IPR050486">
    <property type="entry name" value="Mannose-1P_guanyltransferase"/>
</dbReference>
<dbReference type="PANTHER" id="PTHR22572">
    <property type="entry name" value="SUGAR-1-PHOSPHATE GUANYL TRANSFERASE"/>
    <property type="match status" value="1"/>
</dbReference>
<dbReference type="Gene3D" id="3.90.550.10">
    <property type="entry name" value="Spore Coat Polysaccharide Biosynthesis Protein SpsA, Chain A"/>
    <property type="match status" value="1"/>
</dbReference>
<reference evidence="7" key="1">
    <citation type="submission" date="2017-05" db="EMBL/GenBank/DDBJ databases">
        <authorList>
            <person name="Sung H."/>
        </authorList>
    </citation>
    <scope>NUCLEOTIDE SEQUENCE [LARGE SCALE GENOMIC DNA]</scope>
    <source>
        <strain evidence="7">AR23208</strain>
    </source>
</reference>
<dbReference type="GO" id="GO:0005975">
    <property type="term" value="P:carbohydrate metabolic process"/>
    <property type="evidence" value="ECO:0007669"/>
    <property type="project" value="InterPro"/>
</dbReference>
<dbReference type="InterPro" id="IPR005835">
    <property type="entry name" value="NTP_transferase_dom"/>
</dbReference>
<dbReference type="Gene3D" id="2.160.10.10">
    <property type="entry name" value="Hexapeptide repeat proteins"/>
    <property type="match status" value="1"/>
</dbReference>
<evidence type="ECO:0000313" key="7">
    <source>
        <dbReference type="Proteomes" id="UP000195437"/>
    </source>
</evidence>
<dbReference type="CDD" id="cd04181">
    <property type="entry name" value="NTP_transferase"/>
    <property type="match status" value="1"/>
</dbReference>
<dbReference type="RefSeq" id="WP_087455082.1">
    <property type="nucleotide sequence ID" value="NZ_CP021434.1"/>
</dbReference>
<comment type="similarity">
    <text evidence="2">Belongs to the phosphohexose mutase family.</text>
</comment>
<evidence type="ECO:0000259" key="4">
    <source>
        <dbReference type="Pfam" id="PF02878"/>
    </source>
</evidence>
<dbReference type="SUPFAM" id="SSF53738">
    <property type="entry name" value="Phosphoglucomutase, first 3 domains"/>
    <property type="match status" value="1"/>
</dbReference>
<comment type="similarity">
    <text evidence="1">Belongs to the transferase hexapeptide repeat family.</text>
</comment>
<dbReference type="InterPro" id="IPR056729">
    <property type="entry name" value="GMPPB_C"/>
</dbReference>
<dbReference type="SUPFAM" id="SSF55957">
    <property type="entry name" value="Phosphoglucomutase, C-terminal domain"/>
    <property type="match status" value="1"/>
</dbReference>
<dbReference type="Pfam" id="PF00483">
    <property type="entry name" value="NTP_transferase"/>
    <property type="match status" value="1"/>
</dbReference>
<evidence type="ECO:0000259" key="3">
    <source>
        <dbReference type="Pfam" id="PF00483"/>
    </source>
</evidence>
<dbReference type="Gene3D" id="3.30.310.50">
    <property type="entry name" value="Alpha-D-phosphohexomutase, C-terminal domain"/>
    <property type="match status" value="1"/>
</dbReference>
<dbReference type="InterPro" id="IPR036900">
    <property type="entry name" value="A-D-PHexomutase_C_sf"/>
</dbReference>
<dbReference type="Gene3D" id="3.40.120.10">
    <property type="entry name" value="Alpha-D-Glucose-1,6-Bisphosphate, subunit A, domain 3"/>
    <property type="match status" value="3"/>
</dbReference>
<evidence type="ECO:0008006" key="8">
    <source>
        <dbReference type="Google" id="ProtNLM"/>
    </source>
</evidence>
<evidence type="ECO:0000259" key="5">
    <source>
        <dbReference type="Pfam" id="PF25087"/>
    </source>
</evidence>
<feature type="domain" description="Mannose-1-phosphate guanyltransferase C-terminal" evidence="5">
    <location>
        <begin position="264"/>
        <end position="366"/>
    </location>
</feature>
<evidence type="ECO:0000256" key="1">
    <source>
        <dbReference type="ARBA" id="ARBA00007274"/>
    </source>
</evidence>
<dbReference type="OrthoDB" id="9801899at2"/>
<dbReference type="EMBL" id="CP021434">
    <property type="protein sequence ID" value="ARU59694.1"/>
    <property type="molecule type" value="Genomic_DNA"/>
</dbReference>
<dbReference type="InterPro" id="IPR005844">
    <property type="entry name" value="A-D-PHexomutase_a/b/a-I"/>
</dbReference>
<dbReference type="InterPro" id="IPR029044">
    <property type="entry name" value="Nucleotide-diphossugar_trans"/>
</dbReference>
<feature type="domain" description="Nucleotidyl transferase" evidence="3">
    <location>
        <begin position="2"/>
        <end position="229"/>
    </location>
</feature>
<dbReference type="SUPFAM" id="SSF53448">
    <property type="entry name" value="Nucleotide-diphospho-sugar transferases"/>
    <property type="match status" value="1"/>
</dbReference>
<dbReference type="KEGG" id="tum:CBW65_00530"/>
<dbReference type="InterPro" id="IPR016055">
    <property type="entry name" value="A-D-PHexomutase_a/b/a-I/II/III"/>
</dbReference>
<evidence type="ECO:0000256" key="2">
    <source>
        <dbReference type="ARBA" id="ARBA00010231"/>
    </source>
</evidence>
<gene>
    <name evidence="6" type="ORF">CBW65_00530</name>
</gene>
<dbReference type="GO" id="GO:0016868">
    <property type="term" value="F:intramolecular phosphotransferase activity"/>
    <property type="evidence" value="ECO:0007669"/>
    <property type="project" value="InterPro"/>
</dbReference>
<feature type="domain" description="Alpha-D-phosphohexomutase alpha/beta/alpha" evidence="4">
    <location>
        <begin position="382"/>
        <end position="514"/>
    </location>
</feature>
<accession>A0A1Y0IJZ0</accession>
<sequence length="809" mass="88868">MKAVILAGGKGSRLRPLTCNKPKPMVPLLGQPCMAYTIDLLRRTGVGNIAVTLQYMPDVIRGYFGDGAEHGVQMAYYEETTPLGTAGSVKNAQEFLDETFIVISGDALTDFNLLEAVRAHREKGAMATIILTRVETPLEFGVAITEGDGRITRFLEKPSWGEVFSDTVNTGIYIFEKEVLDFIPPDQEFDFSKDLFPKLMQNGHDLYGYVAEGYWSDIGNLAQYRQTQFDMLDGKVNCGIQGFRVAPKIWMGHNAQVAEGVTLEPPCYIGRDTVIEAGSHIGPYTVLGVGNVVKAGASLKRSVIWNRSYIGDGVELRGATLCSQINLQSHVACFEGSVIGDSCSLGAKSVVKPQVKLWPGKRVQEGSVAHTSLIWGEKLERSLFGLHGVQGIGNVDMTPDFAGRLAAAFGAALPFGASVAVSCDNDRFSSLIKRALAAGLHSAGVNTIDCGVATTPMMRYAVRSVEAEAGIHVRRTGSLSDDRVSIECIDHSGINIAKGLERKIENAYWQEDFRRANLSQIGRTTVFAGLQESYVADLLKEVNVDSVKRERFRVAMQYDQMPWGSFVPELMERLGCKVSVIDAKEASHGELQNLVSTGIFHLGVRIDDNGEEIALITDRSQVIEQDRLLALQTLIQLISGSDQVAVPVTAPSIVETLAAKFGAQVLRTKANPRSLMEPLQHEPFPMLFDAMYTLVKVLDTLAMSKLALSELVESIPHFHLLRRDVPCPWEDKGRVMRLLIEEMKDETVEMVDGIKVFKEGGWTLILPDSDEPLFQVFAQGVTEQRAEELAGVYAKKIRDFQQTSVRGRG</sequence>
<name>A0A1Y0IJZ0_9BACL</name>
<keyword evidence="7" id="KW-1185">Reference proteome</keyword>
<dbReference type="InterPro" id="IPR011004">
    <property type="entry name" value="Trimer_LpxA-like_sf"/>
</dbReference>
<dbReference type="SUPFAM" id="SSF51161">
    <property type="entry name" value="Trimeric LpxA-like enzymes"/>
    <property type="match status" value="1"/>
</dbReference>
<evidence type="ECO:0000313" key="6">
    <source>
        <dbReference type="EMBL" id="ARU59694.1"/>
    </source>
</evidence>
<dbReference type="Pfam" id="PF25087">
    <property type="entry name" value="GMPPB_C"/>
    <property type="match status" value="1"/>
</dbReference>
<dbReference type="AlphaFoldDB" id="A0A1Y0IJZ0"/>